<gene>
    <name evidence="1" type="ORF">HYPSUDRAFT_71383</name>
</gene>
<evidence type="ECO:0000313" key="1">
    <source>
        <dbReference type="EMBL" id="KJA16358.1"/>
    </source>
</evidence>
<reference evidence="2" key="1">
    <citation type="submission" date="2014-04" db="EMBL/GenBank/DDBJ databases">
        <title>Evolutionary Origins and Diversification of the Mycorrhizal Mutualists.</title>
        <authorList>
            <consortium name="DOE Joint Genome Institute"/>
            <consortium name="Mycorrhizal Genomics Consortium"/>
            <person name="Kohler A."/>
            <person name="Kuo A."/>
            <person name="Nagy L.G."/>
            <person name="Floudas D."/>
            <person name="Copeland A."/>
            <person name="Barry K.W."/>
            <person name="Cichocki N."/>
            <person name="Veneault-Fourrey C."/>
            <person name="LaButti K."/>
            <person name="Lindquist E.A."/>
            <person name="Lipzen A."/>
            <person name="Lundell T."/>
            <person name="Morin E."/>
            <person name="Murat C."/>
            <person name="Riley R."/>
            <person name="Ohm R."/>
            <person name="Sun H."/>
            <person name="Tunlid A."/>
            <person name="Henrissat B."/>
            <person name="Grigoriev I.V."/>
            <person name="Hibbett D.S."/>
            <person name="Martin F."/>
        </authorList>
    </citation>
    <scope>NUCLEOTIDE SEQUENCE [LARGE SCALE GENOMIC DNA]</scope>
    <source>
        <strain evidence="2">FD-334 SS-4</strain>
    </source>
</reference>
<keyword evidence="2" id="KW-1185">Reference proteome</keyword>
<evidence type="ECO:0008006" key="3">
    <source>
        <dbReference type="Google" id="ProtNLM"/>
    </source>
</evidence>
<evidence type="ECO:0000313" key="2">
    <source>
        <dbReference type="Proteomes" id="UP000054270"/>
    </source>
</evidence>
<proteinExistence type="predicted"/>
<organism evidence="1 2">
    <name type="scientific">Hypholoma sublateritium (strain FD-334 SS-4)</name>
    <dbReference type="NCBI Taxonomy" id="945553"/>
    <lineage>
        <taxon>Eukaryota</taxon>
        <taxon>Fungi</taxon>
        <taxon>Dikarya</taxon>
        <taxon>Basidiomycota</taxon>
        <taxon>Agaricomycotina</taxon>
        <taxon>Agaricomycetes</taxon>
        <taxon>Agaricomycetidae</taxon>
        <taxon>Agaricales</taxon>
        <taxon>Agaricineae</taxon>
        <taxon>Strophariaceae</taxon>
        <taxon>Hypholoma</taxon>
    </lineage>
</organism>
<dbReference type="AlphaFoldDB" id="A0A0D2LZL8"/>
<protein>
    <recommendedName>
        <fullName evidence="3">F-box domain-containing protein</fullName>
    </recommendedName>
</protein>
<sequence length="399" mass="44618">MQAIADICTTKIWPAHEGVARHVTHCTLMRGARPRDKSVTTFARSGVRDVAVVSVLRSIFRPHSERRRGRGSTAELSLRTGKHFTGGSRGFYFRALGPEIVSALDDLSRAADLKHLRLECVWDVPWSFVVSATLSRLQLQCVTLMPPDEAGVGSAAPRKCILPRLDDICLDRSPSFMAILAGQMYAHPPPVTKMCVVYDCAHQDEISYDALYHLGQNVDSLTLEFSGDFIYPCDPIDYSKIHPLSMLSLELGVNIIHDAHFAYDPVPIPAFESAVRLLPVTPPPDLRIVFTVCIFYYDPPPCTRSCIERIYPRIFHPSFPEYLERVTSGAQGTAVELLILVTVHVEKGLPYDPGPYLEYEEYLAKQFTCLDEIPGVDFYATVTESDDMNKNPYLSPPLE</sequence>
<accession>A0A0D2LZL8</accession>
<name>A0A0D2LZL8_HYPSF</name>
<dbReference type="Proteomes" id="UP000054270">
    <property type="component" value="Unassembled WGS sequence"/>
</dbReference>
<dbReference type="EMBL" id="KN817622">
    <property type="protein sequence ID" value="KJA16358.1"/>
    <property type="molecule type" value="Genomic_DNA"/>
</dbReference>